<accession>A0A135SBU5</accession>
<dbReference type="Proteomes" id="UP000070054">
    <property type="component" value="Unassembled WGS sequence"/>
</dbReference>
<sequence length="206" mass="23363">MWSSQARVRQVLESWSYRSFPSSTITTSRHSLTVRSVDYLNHETPQPSSGALRLSRETDDKQALHWILRAGFALYFTFIADHLDHSHQNPRDLRKVVEENNEFTDLSFQNRLHTLLQVKAAWRKCASYSKLHGLRAGPAPSNLGSSIHNKLQNGSHHTAVHALFLRGASYSGTFQLQHAIATPTRHRNPPNMAPSSWLSDLSSQRD</sequence>
<feature type="compositionally biased region" description="Polar residues" evidence="1">
    <location>
        <begin position="193"/>
        <end position="206"/>
    </location>
</feature>
<reference evidence="2 3" key="1">
    <citation type="submission" date="2014-02" db="EMBL/GenBank/DDBJ databases">
        <title>The genome sequence of Colletotrichum nymphaeae SA-01.</title>
        <authorList>
            <person name="Baroncelli R."/>
            <person name="Thon M.R."/>
        </authorList>
    </citation>
    <scope>NUCLEOTIDE SEQUENCE [LARGE SCALE GENOMIC DNA]</scope>
    <source>
        <strain evidence="2 3">SA-01</strain>
    </source>
</reference>
<name>A0A135SBU5_9PEZI</name>
<dbReference type="AlphaFoldDB" id="A0A135SBU5"/>
<evidence type="ECO:0000313" key="3">
    <source>
        <dbReference type="Proteomes" id="UP000070054"/>
    </source>
</evidence>
<evidence type="ECO:0000313" key="2">
    <source>
        <dbReference type="EMBL" id="KXH33393.1"/>
    </source>
</evidence>
<organism evidence="2 3">
    <name type="scientific">Colletotrichum nymphaeae SA-01</name>
    <dbReference type="NCBI Taxonomy" id="1460502"/>
    <lineage>
        <taxon>Eukaryota</taxon>
        <taxon>Fungi</taxon>
        <taxon>Dikarya</taxon>
        <taxon>Ascomycota</taxon>
        <taxon>Pezizomycotina</taxon>
        <taxon>Sordariomycetes</taxon>
        <taxon>Hypocreomycetidae</taxon>
        <taxon>Glomerellales</taxon>
        <taxon>Glomerellaceae</taxon>
        <taxon>Colletotrichum</taxon>
        <taxon>Colletotrichum acutatum species complex</taxon>
    </lineage>
</organism>
<protein>
    <submittedName>
        <fullName evidence="2">Uncharacterized protein</fullName>
    </submittedName>
</protein>
<proteinExistence type="predicted"/>
<feature type="region of interest" description="Disordered" evidence="1">
    <location>
        <begin position="182"/>
        <end position="206"/>
    </location>
</feature>
<gene>
    <name evidence="2" type="ORF">CNYM01_06429</name>
</gene>
<comment type="caution">
    <text evidence="2">The sequence shown here is derived from an EMBL/GenBank/DDBJ whole genome shotgun (WGS) entry which is preliminary data.</text>
</comment>
<keyword evidence="3" id="KW-1185">Reference proteome</keyword>
<dbReference type="EMBL" id="JEMN01001565">
    <property type="protein sequence ID" value="KXH33393.1"/>
    <property type="molecule type" value="Genomic_DNA"/>
</dbReference>
<evidence type="ECO:0000256" key="1">
    <source>
        <dbReference type="SAM" id="MobiDB-lite"/>
    </source>
</evidence>